<dbReference type="SUPFAM" id="SSF51445">
    <property type="entry name" value="(Trans)glycosidases"/>
    <property type="match status" value="1"/>
</dbReference>
<organism evidence="7 8">
    <name type="scientific">Cucurbitaria berberidis CBS 394.84</name>
    <dbReference type="NCBI Taxonomy" id="1168544"/>
    <lineage>
        <taxon>Eukaryota</taxon>
        <taxon>Fungi</taxon>
        <taxon>Dikarya</taxon>
        <taxon>Ascomycota</taxon>
        <taxon>Pezizomycotina</taxon>
        <taxon>Dothideomycetes</taxon>
        <taxon>Pleosporomycetidae</taxon>
        <taxon>Pleosporales</taxon>
        <taxon>Pleosporineae</taxon>
        <taxon>Cucurbitariaceae</taxon>
        <taxon>Cucurbitaria</taxon>
    </lineage>
</organism>
<dbReference type="PANTHER" id="PTHR22762:SF89">
    <property type="entry name" value="ALPHA-XYLOSIDASE"/>
    <property type="match status" value="1"/>
</dbReference>
<dbReference type="Pfam" id="PF01055">
    <property type="entry name" value="Glyco_hydro_31_2nd"/>
    <property type="match status" value="1"/>
</dbReference>
<dbReference type="CDD" id="cd06595">
    <property type="entry name" value="GH31_u1"/>
    <property type="match status" value="1"/>
</dbReference>
<evidence type="ECO:0000256" key="2">
    <source>
        <dbReference type="ARBA" id="ARBA00007806"/>
    </source>
</evidence>
<evidence type="ECO:0000259" key="5">
    <source>
        <dbReference type="Pfam" id="PF01055"/>
    </source>
</evidence>
<keyword evidence="4 7" id="KW-0378">Hydrolase</keyword>
<dbReference type="Proteomes" id="UP000800039">
    <property type="component" value="Unassembled WGS sequence"/>
</dbReference>
<dbReference type="AlphaFoldDB" id="A0A9P4LEI1"/>
<dbReference type="OrthoDB" id="1334205at2759"/>
<dbReference type="Pfam" id="PF21365">
    <property type="entry name" value="Glyco_hydro_31_3rd"/>
    <property type="match status" value="1"/>
</dbReference>
<proteinExistence type="inferred from homology"/>
<keyword evidence="8" id="KW-1185">Reference proteome</keyword>
<evidence type="ECO:0000313" key="7">
    <source>
        <dbReference type="EMBL" id="KAF1851119.1"/>
    </source>
</evidence>
<dbReference type="EMBL" id="ML976614">
    <property type="protein sequence ID" value="KAF1851119.1"/>
    <property type="molecule type" value="Genomic_DNA"/>
</dbReference>
<evidence type="ECO:0000256" key="1">
    <source>
        <dbReference type="ARBA" id="ARBA00001657"/>
    </source>
</evidence>
<gene>
    <name evidence="7" type="ORF">K460DRAFT_401146</name>
</gene>
<feature type="domain" description="Glycosyl hydrolase family 31 C-terminal" evidence="6">
    <location>
        <begin position="505"/>
        <end position="595"/>
    </location>
</feature>
<comment type="catalytic activity">
    <reaction evidence="1">
        <text>Hydrolysis of terminal, non-reducing (1-&gt;4)-linked alpha-D-glucose residues with release of alpha-D-glucose.</text>
        <dbReference type="EC" id="3.2.1.20"/>
    </reaction>
</comment>
<dbReference type="InterPro" id="IPR048395">
    <property type="entry name" value="Glyco_hydro_31_C"/>
</dbReference>
<reference evidence="7" key="1">
    <citation type="submission" date="2020-01" db="EMBL/GenBank/DDBJ databases">
        <authorList>
            <consortium name="DOE Joint Genome Institute"/>
            <person name="Haridas S."/>
            <person name="Albert R."/>
            <person name="Binder M."/>
            <person name="Bloem J."/>
            <person name="Labutti K."/>
            <person name="Salamov A."/>
            <person name="Andreopoulos B."/>
            <person name="Baker S.E."/>
            <person name="Barry K."/>
            <person name="Bills G."/>
            <person name="Bluhm B.H."/>
            <person name="Cannon C."/>
            <person name="Castanera R."/>
            <person name="Culley D.E."/>
            <person name="Daum C."/>
            <person name="Ezra D."/>
            <person name="Gonzalez J.B."/>
            <person name="Henrissat B."/>
            <person name="Kuo A."/>
            <person name="Liang C."/>
            <person name="Lipzen A."/>
            <person name="Lutzoni F."/>
            <person name="Magnuson J."/>
            <person name="Mondo S."/>
            <person name="Nolan M."/>
            <person name="Ohm R."/>
            <person name="Pangilinan J."/>
            <person name="Park H.-J."/>
            <person name="Ramirez L."/>
            <person name="Alfaro M."/>
            <person name="Sun H."/>
            <person name="Tritt A."/>
            <person name="Yoshinaga Y."/>
            <person name="Zwiers L.-H."/>
            <person name="Turgeon B.G."/>
            <person name="Goodwin S.B."/>
            <person name="Spatafora J.W."/>
            <person name="Crous P.W."/>
            <person name="Grigoriev I.V."/>
        </authorList>
    </citation>
    <scope>NUCLEOTIDE SEQUENCE</scope>
    <source>
        <strain evidence="7">CBS 394.84</strain>
    </source>
</reference>
<name>A0A9P4LEI1_9PLEO</name>
<dbReference type="GO" id="GO:0005975">
    <property type="term" value="P:carbohydrate metabolic process"/>
    <property type="evidence" value="ECO:0007669"/>
    <property type="project" value="InterPro"/>
</dbReference>
<dbReference type="Gene3D" id="2.60.40.1180">
    <property type="entry name" value="Golgi alpha-mannosidase II"/>
    <property type="match status" value="2"/>
</dbReference>
<dbReference type="GeneID" id="63853644"/>
<evidence type="ECO:0000256" key="3">
    <source>
        <dbReference type="ARBA" id="ARBA00012741"/>
    </source>
</evidence>
<comment type="caution">
    <text evidence="7">The sequence shown here is derived from an EMBL/GenBank/DDBJ whole genome shotgun (WGS) entry which is preliminary data.</text>
</comment>
<keyword evidence="4" id="KW-0326">Glycosidase</keyword>
<sequence>MTKPARYDFKTRPVAHPDAIVAGDKYRFTILTDGLLRFEWAADGRFEDRASTFAVNRKLAVPDFYVWDRGHGIEIVTKRFHVVYDKRKFSPEGLKIHLKGSVTGTWTYGQQVSNLGGTTRTLDGVNGRTNLGPGVLSRDGMALLDDTKSMLFENDGWIAGRRDGERSDQYIFMYGRDYREAMRAFYALSGSQPLLPRYAMGNWWSRYHAYDEKEYLDLHDHFDKDDVPMNVAVVDMDWHLVWNLPDGMNGWTGYTWNKALFPDPDAFMKKLHDRGMKLTLNLHPADGFRHHEDQYPEVARYLGIDPATKQTVPFDCTNKKFMDAYFDIVHHEHEDRGVDFWWVDWQQGNQSKIPGVDPLWVLNHFHFLDSGRGSQRPLTFSRFGGPGAQRYQIGFSGDAIITWDSLHFQPEFTATASNIGYGWWSNDIGGHTHGYKNDELYTRWVQLGCWSPILRLHSDNNPFNTREPWRFNDEARIIVEDTLRFRHRLIPYLYTMNARSASDDEPLIQPMYWDYPEDDEAYNVPNQFRFGSELIVAPITQPRDKVTHHGAAKVWLPSGRYVDIFTGIVYDRKGELQVHRPLHYTPVLAPEGSIVPLDGAWRPKSGSPNPEGLEVLLAVGADGAFTLIEDDGTGTHVDDGGFSMIDDEGVESTNENVRFSHTPITYKQSTGVIKIGPTSPVDPSIPKSRTWKVRLLAHTPSSTAEVRCMTTSPSTKRHAKTLSHTITKETNGTLITLEGVPSGHTCYIELGAGPQLDVIDPNPKIWDIIDQAWIDMDRKWDIWNCVNNGEPVLNKVRALQNRGLQQELLDAILELLLADERYAGEQADGVCCI</sequence>
<evidence type="ECO:0000259" key="6">
    <source>
        <dbReference type="Pfam" id="PF21365"/>
    </source>
</evidence>
<dbReference type="SUPFAM" id="SSF51011">
    <property type="entry name" value="Glycosyl hydrolase domain"/>
    <property type="match status" value="1"/>
</dbReference>
<evidence type="ECO:0000313" key="8">
    <source>
        <dbReference type="Proteomes" id="UP000800039"/>
    </source>
</evidence>
<comment type="similarity">
    <text evidence="2 4">Belongs to the glycosyl hydrolase 31 family.</text>
</comment>
<feature type="domain" description="Glycoside hydrolase family 31 TIM barrel" evidence="5">
    <location>
        <begin position="193"/>
        <end position="496"/>
    </location>
</feature>
<dbReference type="InterPro" id="IPR000322">
    <property type="entry name" value="Glyco_hydro_31_TIM"/>
</dbReference>
<evidence type="ECO:0000256" key="4">
    <source>
        <dbReference type="RuleBase" id="RU361185"/>
    </source>
</evidence>
<dbReference type="PANTHER" id="PTHR22762">
    <property type="entry name" value="ALPHA-GLUCOSIDASE"/>
    <property type="match status" value="1"/>
</dbReference>
<dbReference type="EC" id="3.2.1.20" evidence="3"/>
<dbReference type="InterPro" id="IPR013780">
    <property type="entry name" value="Glyco_hydro_b"/>
</dbReference>
<dbReference type="InterPro" id="IPR017853">
    <property type="entry name" value="GH"/>
</dbReference>
<dbReference type="GO" id="GO:0006491">
    <property type="term" value="P:N-glycan processing"/>
    <property type="evidence" value="ECO:0007669"/>
    <property type="project" value="TreeGrafter"/>
</dbReference>
<dbReference type="RefSeq" id="XP_040793682.1">
    <property type="nucleotide sequence ID" value="XM_040936394.1"/>
</dbReference>
<dbReference type="Gene3D" id="3.20.20.80">
    <property type="entry name" value="Glycosidases"/>
    <property type="match status" value="1"/>
</dbReference>
<accession>A0A9P4LEI1</accession>
<dbReference type="GO" id="GO:0004558">
    <property type="term" value="F:alpha-1,4-glucosidase activity"/>
    <property type="evidence" value="ECO:0007669"/>
    <property type="project" value="UniProtKB-EC"/>
</dbReference>
<protein>
    <recommendedName>
        <fullName evidence="3">alpha-glucosidase</fullName>
        <ecNumber evidence="3">3.2.1.20</ecNumber>
    </recommendedName>
</protein>